<comment type="subcellular location">
    <subcellularLocation>
        <location evidence="1">Cell envelope</location>
    </subcellularLocation>
</comment>
<evidence type="ECO:0000256" key="4">
    <source>
        <dbReference type="SAM" id="MobiDB-lite"/>
    </source>
</evidence>
<dbReference type="OrthoDB" id="941679at2759"/>
<dbReference type="Gene3D" id="3.20.20.80">
    <property type="entry name" value="Glycosidases"/>
    <property type="match status" value="1"/>
</dbReference>
<name>A0A7H8RBZ8_TALRU</name>
<reference evidence="7" key="1">
    <citation type="submission" date="2020-06" db="EMBL/GenBank/DDBJ databases">
        <title>A chromosome-scale genome assembly of Talaromyces rugulosus W13939.</title>
        <authorList>
            <person name="Wang B."/>
            <person name="Guo L."/>
            <person name="Ye K."/>
            <person name="Wang L."/>
        </authorList>
    </citation>
    <scope>NUCLEOTIDE SEQUENCE [LARGE SCALE GENOMIC DNA]</scope>
    <source>
        <strain evidence="7">W13939</strain>
    </source>
</reference>
<dbReference type="EMBL" id="CP055903">
    <property type="protein sequence ID" value="QKX63568.1"/>
    <property type="molecule type" value="Genomic_DNA"/>
</dbReference>
<evidence type="ECO:0000256" key="5">
    <source>
        <dbReference type="SAM" id="SignalP"/>
    </source>
</evidence>
<dbReference type="InterPro" id="IPR017853">
    <property type="entry name" value="GH"/>
</dbReference>
<evidence type="ECO:0000313" key="7">
    <source>
        <dbReference type="Proteomes" id="UP000509510"/>
    </source>
</evidence>
<dbReference type="GO" id="GO:0005576">
    <property type="term" value="C:extracellular region"/>
    <property type="evidence" value="ECO:0007669"/>
    <property type="project" value="TreeGrafter"/>
</dbReference>
<dbReference type="InterPro" id="IPR050732">
    <property type="entry name" value="Beta-glucan_modifiers"/>
</dbReference>
<organism evidence="6 7">
    <name type="scientific">Talaromyces rugulosus</name>
    <name type="common">Penicillium rugulosum</name>
    <dbReference type="NCBI Taxonomy" id="121627"/>
    <lineage>
        <taxon>Eukaryota</taxon>
        <taxon>Fungi</taxon>
        <taxon>Dikarya</taxon>
        <taxon>Ascomycota</taxon>
        <taxon>Pezizomycotina</taxon>
        <taxon>Eurotiomycetes</taxon>
        <taxon>Eurotiomycetidae</taxon>
        <taxon>Eurotiales</taxon>
        <taxon>Trichocomaceae</taxon>
        <taxon>Talaromyces</taxon>
        <taxon>Talaromyces sect. Islandici</taxon>
    </lineage>
</organism>
<dbReference type="GO" id="GO:0042973">
    <property type="term" value="F:glucan endo-1,3-beta-D-glucosidase activity"/>
    <property type="evidence" value="ECO:0007669"/>
    <property type="project" value="TreeGrafter"/>
</dbReference>
<dbReference type="GeneID" id="55998218"/>
<evidence type="ECO:0000256" key="1">
    <source>
        <dbReference type="ARBA" id="ARBA00004196"/>
    </source>
</evidence>
<feature type="compositionally biased region" description="Polar residues" evidence="4">
    <location>
        <begin position="58"/>
        <end position="78"/>
    </location>
</feature>
<keyword evidence="7" id="KW-1185">Reference proteome</keyword>
<gene>
    <name evidence="6" type="ORF">TRUGW13939_10739</name>
</gene>
<dbReference type="GO" id="GO:0071555">
    <property type="term" value="P:cell wall organization"/>
    <property type="evidence" value="ECO:0007669"/>
    <property type="project" value="TreeGrafter"/>
</dbReference>
<keyword evidence="3" id="KW-0378">Hydrolase</keyword>
<feature type="region of interest" description="Disordered" evidence="4">
    <location>
        <begin position="58"/>
        <end position="83"/>
    </location>
</feature>
<sequence length="422" mass="45662">MKYSGLGLGVIALLHSVHGHVHYNANHLSQRASETVSCPKEKITNTVIVHINQSGRTLSIETQSARPPVTSVNSQNASPSPPQARVIVQSGTTLPTPTAEVISPGPEQQQNLPVPGFTPPIDTHGINGIDDDDDVNNINDSSDTNSFDILFPSHGKNVQRNKYGISYSPYNAGGGCKGQKEVDHDIKSLRQYSLLRIYGVDCNQARTVTKAARENNMKVFAGVFNIANLDQDLQEIIDVADGDWSLFHTISVGNELVNRAQNSAAEVAGSVNAARNKLRQAGYQGPVVTVDTFNQIIEHPELCEASDYCAANCHAFFDSTQTPENAGSYVHDQARQVSEAAGGKKVIITESGWPYAGTPNGNAIPSRPNQEAALRSLQKSFPDGGLILFSAFDDKWKSDDAGTFNTEKFWGITELGDTINFR</sequence>
<keyword evidence="5" id="KW-0732">Signal</keyword>
<dbReference type="PANTHER" id="PTHR16631:SF14">
    <property type="entry name" value="FAMILY 17 GLUCOSIDASE SCW10-RELATED"/>
    <property type="match status" value="1"/>
</dbReference>
<evidence type="ECO:0000313" key="6">
    <source>
        <dbReference type="EMBL" id="QKX63568.1"/>
    </source>
</evidence>
<comment type="similarity">
    <text evidence="2">Belongs to the glycosyl hydrolase 17 family.</text>
</comment>
<dbReference type="GO" id="GO:0009986">
    <property type="term" value="C:cell surface"/>
    <property type="evidence" value="ECO:0007669"/>
    <property type="project" value="TreeGrafter"/>
</dbReference>
<dbReference type="KEGG" id="trg:TRUGW13939_10739"/>
<feature type="signal peptide" evidence="5">
    <location>
        <begin position="1"/>
        <end position="19"/>
    </location>
</feature>
<feature type="chain" id="PRO_5028915494" description="Laminarinase eglC" evidence="5">
    <location>
        <begin position="20"/>
        <end position="422"/>
    </location>
</feature>
<evidence type="ECO:0008006" key="8">
    <source>
        <dbReference type="Google" id="ProtNLM"/>
    </source>
</evidence>
<accession>A0A7H8RBZ8</accession>
<dbReference type="Proteomes" id="UP000509510">
    <property type="component" value="Chromosome VI"/>
</dbReference>
<dbReference type="RefSeq" id="XP_035349742.1">
    <property type="nucleotide sequence ID" value="XM_035493849.1"/>
</dbReference>
<dbReference type="SUPFAM" id="SSF51445">
    <property type="entry name" value="(Trans)glycosidases"/>
    <property type="match status" value="1"/>
</dbReference>
<dbReference type="AlphaFoldDB" id="A0A7H8RBZ8"/>
<proteinExistence type="inferred from homology"/>
<evidence type="ECO:0000256" key="2">
    <source>
        <dbReference type="ARBA" id="ARBA00008773"/>
    </source>
</evidence>
<protein>
    <recommendedName>
        <fullName evidence="8">Laminarinase eglC</fullName>
    </recommendedName>
</protein>
<evidence type="ECO:0000256" key="3">
    <source>
        <dbReference type="ARBA" id="ARBA00022801"/>
    </source>
</evidence>
<dbReference type="PANTHER" id="PTHR16631">
    <property type="entry name" value="GLUCAN 1,3-BETA-GLUCOSIDASE"/>
    <property type="match status" value="1"/>
</dbReference>
<dbReference type="GO" id="GO:0009277">
    <property type="term" value="C:fungal-type cell wall"/>
    <property type="evidence" value="ECO:0007669"/>
    <property type="project" value="TreeGrafter"/>
</dbReference>